<dbReference type="InterPro" id="IPR011053">
    <property type="entry name" value="Single_hybrid_motif"/>
</dbReference>
<dbReference type="GO" id="GO:0004742">
    <property type="term" value="F:dihydrolipoyllysine-residue acetyltransferase activity"/>
    <property type="evidence" value="ECO:0007669"/>
    <property type="project" value="UniProtKB-UniRule"/>
</dbReference>
<comment type="cofactor">
    <cofactor evidence="8">
        <name>(R)-lipoate</name>
        <dbReference type="ChEBI" id="CHEBI:83088"/>
    </cofactor>
    <text evidence="8">Binds 1 lipoyl cofactor covalently.</text>
</comment>
<dbReference type="SUPFAM" id="SSF52777">
    <property type="entry name" value="CoA-dependent acyltransferases"/>
    <property type="match status" value="1"/>
</dbReference>
<dbReference type="InterPro" id="IPR045257">
    <property type="entry name" value="E2/Pdx1"/>
</dbReference>
<comment type="subunit">
    <text evidence="2">Forms a 24-polypeptide structural core with octahedral symmetry.</text>
</comment>
<gene>
    <name evidence="12" type="ORF">EI77_02613</name>
</gene>
<comment type="caution">
    <text evidence="12">The sequence shown here is derived from an EMBL/GenBank/DDBJ whole genome shotgun (WGS) entry which is preliminary data.</text>
</comment>
<dbReference type="InterPro" id="IPR006257">
    <property type="entry name" value="LAT1"/>
</dbReference>
<evidence type="ECO:0000256" key="1">
    <source>
        <dbReference type="ARBA" id="ARBA00007317"/>
    </source>
</evidence>
<keyword evidence="3 8" id="KW-0808">Transferase</keyword>
<feature type="domain" description="Peripheral subunit-binding (PSBD)" evidence="11">
    <location>
        <begin position="142"/>
        <end position="179"/>
    </location>
</feature>
<dbReference type="InterPro" id="IPR001078">
    <property type="entry name" value="2-oxoacid_DH_actylTfrase"/>
</dbReference>
<evidence type="ECO:0000256" key="5">
    <source>
        <dbReference type="ARBA" id="ARBA00023315"/>
    </source>
</evidence>
<dbReference type="EC" id="2.3.1.12" evidence="8"/>
<evidence type="ECO:0000313" key="13">
    <source>
        <dbReference type="Proteomes" id="UP000295662"/>
    </source>
</evidence>
<proteinExistence type="inferred from homology"/>
<dbReference type="InterPro" id="IPR023213">
    <property type="entry name" value="CAT-like_dom_sf"/>
</dbReference>
<dbReference type="PANTHER" id="PTHR23151:SF90">
    <property type="entry name" value="DIHYDROLIPOYLLYSINE-RESIDUE ACETYLTRANSFERASE COMPONENT OF PYRUVATE DEHYDROGENASE COMPLEX, MITOCHONDRIAL-RELATED"/>
    <property type="match status" value="1"/>
</dbReference>
<dbReference type="InterPro" id="IPR036625">
    <property type="entry name" value="E3-bd_dom_sf"/>
</dbReference>
<reference evidence="12 13" key="1">
    <citation type="submission" date="2019-03" db="EMBL/GenBank/DDBJ databases">
        <title>Genomic Encyclopedia of Archaeal and Bacterial Type Strains, Phase II (KMG-II): from individual species to whole genera.</title>
        <authorList>
            <person name="Goeker M."/>
        </authorList>
    </citation>
    <scope>NUCLEOTIDE SEQUENCE [LARGE SCALE GENOMIC DNA]</scope>
    <source>
        <strain evidence="12 13">ATCC 25309</strain>
    </source>
</reference>
<name>A0A4R7RZN9_9BACT</name>
<sequence>MPKIIEMPKLSDTMTEGTLAKWTVKEGDKVTTGQTIADVETDKATMEYASPFEGTVLKLIIEPGLKVPLNSPIAVILEEDEEAPANLDELIAKAKAASAPAPKPEKPAAGSGAKKAVSAPGPRLPSAPQPTRRAAAGNARVKASPLAKKIADERGVDLTTLDGSGPGGRIVRADVENAPVGGASGGSRVAATPAIRPTYGPEDERVATSSMRNIIAERLLASKTQIPHFYLQMEVDAGPLMEFRAHLNASNEKSGGNKYTVNDFILKAVIRAAQAQPAINAAWDGDAIVKFKSVGLSVAIAIDDGLVTPVIKQAEKKTLLEISQSVKDLAGKAKNKKLSPDDFAGGTITVSNLGAFGIDQFAAIINPPQAAIVAIGSIRNAPVVNDKGQIVVGQRMWVGLSGDHRVVDGAVAATFLAEMRKLIESPALMLV</sequence>
<dbReference type="PROSITE" id="PS51826">
    <property type="entry name" value="PSBD"/>
    <property type="match status" value="1"/>
</dbReference>
<dbReference type="CDD" id="cd06849">
    <property type="entry name" value="lipoyl_domain"/>
    <property type="match status" value="1"/>
</dbReference>
<evidence type="ECO:0000313" key="12">
    <source>
        <dbReference type="EMBL" id="TDU70568.1"/>
    </source>
</evidence>
<dbReference type="Pfam" id="PF00364">
    <property type="entry name" value="Biotin_lipoyl"/>
    <property type="match status" value="1"/>
</dbReference>
<dbReference type="Gene3D" id="2.40.50.100">
    <property type="match status" value="1"/>
</dbReference>
<dbReference type="Proteomes" id="UP000295662">
    <property type="component" value="Unassembled WGS sequence"/>
</dbReference>
<protein>
    <recommendedName>
        <fullName evidence="8">Acetyltransferase component of pyruvate dehydrogenase complex</fullName>
        <ecNumber evidence="8">2.3.1.12</ecNumber>
    </recommendedName>
</protein>
<dbReference type="OrthoDB" id="9805770at2"/>
<evidence type="ECO:0000259" key="10">
    <source>
        <dbReference type="PROSITE" id="PS50968"/>
    </source>
</evidence>
<dbReference type="GO" id="GO:0006086">
    <property type="term" value="P:pyruvate decarboxylation to acetyl-CoA"/>
    <property type="evidence" value="ECO:0007669"/>
    <property type="project" value="InterPro"/>
</dbReference>
<dbReference type="Pfam" id="PF00198">
    <property type="entry name" value="2-oxoacid_dh"/>
    <property type="match status" value="1"/>
</dbReference>
<evidence type="ECO:0000256" key="2">
    <source>
        <dbReference type="ARBA" id="ARBA00011484"/>
    </source>
</evidence>
<dbReference type="InterPro" id="IPR000089">
    <property type="entry name" value="Biotin_lipoyl"/>
</dbReference>
<keyword evidence="4 8" id="KW-0450">Lipoyl</keyword>
<dbReference type="SUPFAM" id="SSF51230">
    <property type="entry name" value="Single hybrid motif"/>
    <property type="match status" value="1"/>
</dbReference>
<feature type="compositionally biased region" description="Low complexity" evidence="9">
    <location>
        <begin position="107"/>
        <end position="121"/>
    </location>
</feature>
<evidence type="ECO:0000256" key="6">
    <source>
        <dbReference type="ARBA" id="ARBA00025211"/>
    </source>
</evidence>
<evidence type="ECO:0000256" key="8">
    <source>
        <dbReference type="RuleBase" id="RU361137"/>
    </source>
</evidence>
<evidence type="ECO:0000256" key="3">
    <source>
        <dbReference type="ARBA" id="ARBA00022679"/>
    </source>
</evidence>
<evidence type="ECO:0000256" key="4">
    <source>
        <dbReference type="ARBA" id="ARBA00022823"/>
    </source>
</evidence>
<dbReference type="NCBIfam" id="TIGR01349">
    <property type="entry name" value="PDHac_trf_mito"/>
    <property type="match status" value="1"/>
</dbReference>
<feature type="region of interest" description="Disordered" evidence="9">
    <location>
        <begin position="178"/>
        <end position="203"/>
    </location>
</feature>
<evidence type="ECO:0000256" key="9">
    <source>
        <dbReference type="SAM" id="MobiDB-lite"/>
    </source>
</evidence>
<feature type="region of interest" description="Disordered" evidence="9">
    <location>
        <begin position="96"/>
        <end position="142"/>
    </location>
</feature>
<dbReference type="FunFam" id="3.30.559.10:FF:000007">
    <property type="entry name" value="Dihydrolipoamide acetyltransferase component of pyruvate dehydrogenase complex"/>
    <property type="match status" value="1"/>
</dbReference>
<comment type="similarity">
    <text evidence="1 8">Belongs to the 2-oxoacid dehydrogenase family.</text>
</comment>
<dbReference type="PROSITE" id="PS50968">
    <property type="entry name" value="BIOTINYL_LIPOYL"/>
    <property type="match status" value="1"/>
</dbReference>
<evidence type="ECO:0000256" key="7">
    <source>
        <dbReference type="ARBA" id="ARBA00048370"/>
    </source>
</evidence>
<keyword evidence="5 8" id="KW-0012">Acyltransferase</keyword>
<organism evidence="12 13">
    <name type="scientific">Prosthecobacter fusiformis</name>
    <dbReference type="NCBI Taxonomy" id="48464"/>
    <lineage>
        <taxon>Bacteria</taxon>
        <taxon>Pseudomonadati</taxon>
        <taxon>Verrucomicrobiota</taxon>
        <taxon>Verrucomicrobiia</taxon>
        <taxon>Verrucomicrobiales</taxon>
        <taxon>Verrucomicrobiaceae</taxon>
        <taxon>Prosthecobacter</taxon>
    </lineage>
</organism>
<dbReference type="SUPFAM" id="SSF47005">
    <property type="entry name" value="Peripheral subunit-binding domain of 2-oxo acid dehydrogenase complex"/>
    <property type="match status" value="1"/>
</dbReference>
<dbReference type="Gene3D" id="3.30.559.10">
    <property type="entry name" value="Chloramphenicol acetyltransferase-like domain"/>
    <property type="match status" value="1"/>
</dbReference>
<dbReference type="EMBL" id="SOCA01000004">
    <property type="protein sequence ID" value="TDU70568.1"/>
    <property type="molecule type" value="Genomic_DNA"/>
</dbReference>
<keyword evidence="13" id="KW-1185">Reference proteome</keyword>
<comment type="catalytic activity">
    <reaction evidence="7 8">
        <text>N(6)-[(R)-dihydrolipoyl]-L-lysyl-[protein] + acetyl-CoA = N(6)-[(R)-S(8)-acetyldihydrolipoyl]-L-lysyl-[protein] + CoA</text>
        <dbReference type="Rhea" id="RHEA:17017"/>
        <dbReference type="Rhea" id="RHEA-COMP:10475"/>
        <dbReference type="Rhea" id="RHEA-COMP:10478"/>
        <dbReference type="ChEBI" id="CHEBI:57287"/>
        <dbReference type="ChEBI" id="CHEBI:57288"/>
        <dbReference type="ChEBI" id="CHEBI:83100"/>
        <dbReference type="ChEBI" id="CHEBI:83111"/>
        <dbReference type="EC" id="2.3.1.12"/>
    </reaction>
</comment>
<dbReference type="Pfam" id="PF02817">
    <property type="entry name" value="E3_binding"/>
    <property type="match status" value="1"/>
</dbReference>
<keyword evidence="12" id="KW-0670">Pyruvate</keyword>
<dbReference type="PANTHER" id="PTHR23151">
    <property type="entry name" value="DIHYDROLIPOAMIDE ACETYL/SUCCINYL-TRANSFERASE-RELATED"/>
    <property type="match status" value="1"/>
</dbReference>
<dbReference type="InterPro" id="IPR004167">
    <property type="entry name" value="PSBD"/>
</dbReference>
<comment type="function">
    <text evidence="6">The pyruvate dehydrogenase complex catalyzes the overall conversion of pyruvate to acetyl-CoA and CO(2). It contains multiple copies of three enzymatic components: pyruvate dehydrogenase (E1), dihydrolipoamide acetyltransferase (E2) and lipoamide dehydrogenase (E3).</text>
</comment>
<accession>A0A4R7RZN9</accession>
<dbReference type="AlphaFoldDB" id="A0A4R7RZN9"/>
<feature type="compositionally biased region" description="Low complexity" evidence="9">
    <location>
        <begin position="178"/>
        <end position="191"/>
    </location>
</feature>
<dbReference type="GO" id="GO:0045254">
    <property type="term" value="C:pyruvate dehydrogenase complex"/>
    <property type="evidence" value="ECO:0007669"/>
    <property type="project" value="UniProtKB-UniRule"/>
</dbReference>
<feature type="domain" description="Lipoyl-binding" evidence="10">
    <location>
        <begin position="2"/>
        <end position="77"/>
    </location>
</feature>
<evidence type="ECO:0000259" key="11">
    <source>
        <dbReference type="PROSITE" id="PS51826"/>
    </source>
</evidence>
<dbReference type="RefSeq" id="WP_133795673.1">
    <property type="nucleotide sequence ID" value="NZ_SOCA01000004.1"/>
</dbReference>
<dbReference type="Gene3D" id="4.10.320.10">
    <property type="entry name" value="E3-binding domain"/>
    <property type="match status" value="1"/>
</dbReference>